<dbReference type="Gene3D" id="1.20.58.300">
    <property type="entry name" value="FlgN-like"/>
    <property type="match status" value="1"/>
</dbReference>
<keyword evidence="1" id="KW-1005">Bacterial flagellum biogenesis</keyword>
<dbReference type="Pfam" id="PF05130">
    <property type="entry name" value="FlgN"/>
    <property type="match status" value="1"/>
</dbReference>
<evidence type="ECO:0000256" key="2">
    <source>
        <dbReference type="SAM" id="MobiDB-lite"/>
    </source>
</evidence>
<protein>
    <submittedName>
        <fullName evidence="3">Flagellar protein FlgN</fullName>
    </submittedName>
</protein>
<proteinExistence type="predicted"/>
<feature type="region of interest" description="Disordered" evidence="2">
    <location>
        <begin position="149"/>
        <end position="187"/>
    </location>
</feature>
<evidence type="ECO:0000256" key="1">
    <source>
        <dbReference type="ARBA" id="ARBA00022795"/>
    </source>
</evidence>
<name>A0ABY5DRH9_9ACTN</name>
<dbReference type="InterPro" id="IPR036679">
    <property type="entry name" value="FlgN-like_sf"/>
</dbReference>
<keyword evidence="4" id="KW-1185">Reference proteome</keyword>
<gene>
    <name evidence="3" type="ORF">NBH00_00160</name>
</gene>
<keyword evidence="3" id="KW-0966">Cell projection</keyword>
<keyword evidence="3" id="KW-0969">Cilium</keyword>
<evidence type="ECO:0000313" key="3">
    <source>
        <dbReference type="EMBL" id="UTI64638.1"/>
    </source>
</evidence>
<accession>A0ABY5DRH9</accession>
<dbReference type="InterPro" id="IPR007809">
    <property type="entry name" value="FlgN-like"/>
</dbReference>
<sequence length="187" mass="20052">MSSVALAAPARSPLGDAVLLHLQVQLESASALLQACIAQYRAIRGRDVEGVLTRMADMQAESERRGRLERERTVLLTHAAGLLGIPPHTVTLDALATLLDPATAREARERSAQLRGTLAELQRQHQTNRVLMKQELAFVEHLTRMLTGGGADDAGETYGRPGAPTARATPFGSRTSGSVLRGLDLQA</sequence>
<evidence type="ECO:0000313" key="4">
    <source>
        <dbReference type="Proteomes" id="UP001056035"/>
    </source>
</evidence>
<organism evidence="3 4">
    <name type="scientific">Paraconexibacter antarcticus</name>
    <dbReference type="NCBI Taxonomy" id="2949664"/>
    <lineage>
        <taxon>Bacteria</taxon>
        <taxon>Bacillati</taxon>
        <taxon>Actinomycetota</taxon>
        <taxon>Thermoleophilia</taxon>
        <taxon>Solirubrobacterales</taxon>
        <taxon>Paraconexibacteraceae</taxon>
        <taxon>Paraconexibacter</taxon>
    </lineage>
</organism>
<keyword evidence="3" id="KW-0282">Flagellum</keyword>
<dbReference type="SUPFAM" id="SSF140566">
    <property type="entry name" value="FlgN-like"/>
    <property type="match status" value="1"/>
</dbReference>
<reference evidence="3 4" key="1">
    <citation type="submission" date="2022-06" db="EMBL/GenBank/DDBJ databases">
        <title>Paraconexibacter antarcticus.</title>
        <authorList>
            <person name="Kim C.S."/>
        </authorList>
    </citation>
    <scope>NUCLEOTIDE SEQUENCE [LARGE SCALE GENOMIC DNA]</scope>
    <source>
        <strain evidence="3 4">02-257</strain>
    </source>
</reference>
<dbReference type="RefSeq" id="WP_254571338.1">
    <property type="nucleotide sequence ID" value="NZ_CP098502.1"/>
</dbReference>
<dbReference type="Proteomes" id="UP001056035">
    <property type="component" value="Chromosome"/>
</dbReference>
<dbReference type="EMBL" id="CP098502">
    <property type="protein sequence ID" value="UTI64638.1"/>
    <property type="molecule type" value="Genomic_DNA"/>
</dbReference>